<dbReference type="STRING" id="1464123.SAMN05444126_10190"/>
<keyword evidence="7" id="KW-1185">Reference proteome</keyword>
<dbReference type="GO" id="GO:0003677">
    <property type="term" value="F:DNA binding"/>
    <property type="evidence" value="ECO:0007669"/>
    <property type="project" value="UniProtKB-KW"/>
</dbReference>
<dbReference type="Pfam" id="PF02310">
    <property type="entry name" value="B12-binding"/>
    <property type="match status" value="1"/>
</dbReference>
<dbReference type="Gene3D" id="1.10.1240.10">
    <property type="entry name" value="Methionine synthase domain"/>
    <property type="match status" value="1"/>
</dbReference>
<dbReference type="GO" id="GO:0031419">
    <property type="term" value="F:cobalamin binding"/>
    <property type="evidence" value="ECO:0007669"/>
    <property type="project" value="InterPro"/>
</dbReference>
<keyword evidence="1" id="KW-0805">Transcription regulation</keyword>
<feature type="domain" description="HTH merR-type" evidence="4">
    <location>
        <begin position="7"/>
        <end position="76"/>
    </location>
</feature>
<dbReference type="InterPro" id="IPR006158">
    <property type="entry name" value="Cobalamin-bd"/>
</dbReference>
<dbReference type="GO" id="GO:0046872">
    <property type="term" value="F:metal ion binding"/>
    <property type="evidence" value="ECO:0007669"/>
    <property type="project" value="InterPro"/>
</dbReference>
<accession>A0A1H9P5P1</accession>
<dbReference type="SMART" id="SM00422">
    <property type="entry name" value="HTH_MERR"/>
    <property type="match status" value="1"/>
</dbReference>
<protein>
    <submittedName>
        <fullName evidence="6">DNA-binding transcriptional regulator, MerR family</fullName>
    </submittedName>
</protein>
<dbReference type="Proteomes" id="UP000199318">
    <property type="component" value="Unassembled WGS sequence"/>
</dbReference>
<dbReference type="Gene3D" id="1.10.1660.10">
    <property type="match status" value="1"/>
</dbReference>
<evidence type="ECO:0000313" key="7">
    <source>
        <dbReference type="Proteomes" id="UP000199318"/>
    </source>
</evidence>
<dbReference type="OrthoDB" id="9800334at2"/>
<dbReference type="PROSITE" id="PS50937">
    <property type="entry name" value="HTH_MERR_2"/>
    <property type="match status" value="1"/>
</dbReference>
<dbReference type="EMBL" id="FOGV01000001">
    <property type="protein sequence ID" value="SER43411.1"/>
    <property type="molecule type" value="Genomic_DNA"/>
</dbReference>
<dbReference type="SUPFAM" id="SSF52242">
    <property type="entry name" value="Cobalamin (vitamin B12)-binding domain"/>
    <property type="match status" value="1"/>
</dbReference>
<dbReference type="InterPro" id="IPR047057">
    <property type="entry name" value="MerR_fam"/>
</dbReference>
<dbReference type="RefSeq" id="WP_093071559.1">
    <property type="nucleotide sequence ID" value="NZ_FOGV01000001.1"/>
</dbReference>
<dbReference type="CDD" id="cd01104">
    <property type="entry name" value="HTH_MlrA-CarA"/>
    <property type="match status" value="1"/>
</dbReference>
<organism evidence="6 7">
    <name type="scientific">Salisediminibacterium halotolerans</name>
    <dbReference type="NCBI Taxonomy" id="517425"/>
    <lineage>
        <taxon>Bacteria</taxon>
        <taxon>Bacillati</taxon>
        <taxon>Bacillota</taxon>
        <taxon>Bacilli</taxon>
        <taxon>Bacillales</taxon>
        <taxon>Bacillaceae</taxon>
        <taxon>Salisediminibacterium</taxon>
    </lineage>
</organism>
<comment type="caution">
    <text evidence="6">The sequence shown here is derived from an EMBL/GenBank/DDBJ whole genome shotgun (WGS) entry which is preliminary data.</text>
</comment>
<dbReference type="PANTHER" id="PTHR30204:SF67">
    <property type="entry name" value="HTH-TYPE TRANSCRIPTIONAL REGULATOR MLRA-RELATED"/>
    <property type="match status" value="1"/>
</dbReference>
<dbReference type="InterPro" id="IPR036594">
    <property type="entry name" value="Meth_synthase_dom"/>
</dbReference>
<name>A0A1H9P5P1_9BACI</name>
<keyword evidence="3" id="KW-0804">Transcription</keyword>
<dbReference type="Gene3D" id="3.40.50.280">
    <property type="entry name" value="Cobalamin-binding domain"/>
    <property type="match status" value="1"/>
</dbReference>
<dbReference type="AlphaFoldDB" id="A0A1H9P5P1"/>
<dbReference type="Pfam" id="PF13411">
    <property type="entry name" value="MerR_1"/>
    <property type="match status" value="1"/>
</dbReference>
<evidence type="ECO:0000256" key="1">
    <source>
        <dbReference type="ARBA" id="ARBA00023015"/>
    </source>
</evidence>
<feature type="domain" description="B12-binding" evidence="5">
    <location>
        <begin position="178"/>
        <end position="304"/>
    </location>
</feature>
<evidence type="ECO:0000259" key="5">
    <source>
        <dbReference type="PROSITE" id="PS51332"/>
    </source>
</evidence>
<dbReference type="InterPro" id="IPR003759">
    <property type="entry name" value="Cbl-bd_cap"/>
</dbReference>
<dbReference type="PROSITE" id="PS51332">
    <property type="entry name" value="B12_BINDING"/>
    <property type="match status" value="1"/>
</dbReference>
<evidence type="ECO:0000313" key="6">
    <source>
        <dbReference type="EMBL" id="SER43411.1"/>
    </source>
</evidence>
<evidence type="ECO:0000256" key="3">
    <source>
        <dbReference type="ARBA" id="ARBA00023163"/>
    </source>
</evidence>
<dbReference type="InterPro" id="IPR009061">
    <property type="entry name" value="DNA-bd_dom_put_sf"/>
</dbReference>
<sequence>MKDFDGKYNIKAVSNMLNIHPGTLRAWERRYQVIQPVRNDAGHRLYTDEHVKILQWIISQVEKGFTVGQAVDLLNKDELLRNDETEMFAQDQMQLTKQEIKHALLNFNENGANSHLDYAFNVFSTERVVITILGSIMLDIGDMWERGEITTAHEHFVTQYIRTKIGMVFQNLPINGMLPKVVCVCGPGEQHEIGLLIFTFFLRRRGYETIYLGAGIPEEDVLQVTKEVEAEYTVISCTHDDHLNRTLMLVDYLHESLPRLTIGLGGAAVERLSEDEKAAYAEFLVGSSENSWLNWLNKRKLRKG</sequence>
<dbReference type="PANTHER" id="PTHR30204">
    <property type="entry name" value="REDOX-CYCLING DRUG-SENSING TRANSCRIPTIONAL ACTIVATOR SOXR"/>
    <property type="match status" value="1"/>
</dbReference>
<reference evidence="7" key="1">
    <citation type="submission" date="2016-10" db="EMBL/GenBank/DDBJ databases">
        <authorList>
            <person name="de Groot N.N."/>
        </authorList>
    </citation>
    <scope>NUCLEOTIDE SEQUENCE [LARGE SCALE GENOMIC DNA]</scope>
    <source>
        <strain evidence="7">10nlg</strain>
    </source>
</reference>
<dbReference type="Pfam" id="PF02607">
    <property type="entry name" value="B12-binding_2"/>
    <property type="match status" value="1"/>
</dbReference>
<keyword evidence="2 6" id="KW-0238">DNA-binding</keyword>
<dbReference type="InterPro" id="IPR000551">
    <property type="entry name" value="MerR-type_HTH_dom"/>
</dbReference>
<dbReference type="InterPro" id="IPR036724">
    <property type="entry name" value="Cobalamin-bd_sf"/>
</dbReference>
<dbReference type="GO" id="GO:0003700">
    <property type="term" value="F:DNA-binding transcription factor activity"/>
    <property type="evidence" value="ECO:0007669"/>
    <property type="project" value="InterPro"/>
</dbReference>
<proteinExistence type="predicted"/>
<evidence type="ECO:0000256" key="2">
    <source>
        <dbReference type="ARBA" id="ARBA00023125"/>
    </source>
</evidence>
<evidence type="ECO:0000259" key="4">
    <source>
        <dbReference type="PROSITE" id="PS50937"/>
    </source>
</evidence>
<gene>
    <name evidence="6" type="ORF">SAMN05444126_10190</name>
</gene>
<dbReference type="SUPFAM" id="SSF46955">
    <property type="entry name" value="Putative DNA-binding domain"/>
    <property type="match status" value="1"/>
</dbReference>